<dbReference type="KEGG" id="fer:FNB15_15565"/>
<feature type="transmembrane region" description="Helical" evidence="6">
    <location>
        <begin position="35"/>
        <end position="57"/>
    </location>
</feature>
<gene>
    <name evidence="7" type="ORF">FNB15_15565</name>
</gene>
<evidence type="ECO:0000256" key="2">
    <source>
        <dbReference type="ARBA" id="ARBA00009694"/>
    </source>
</evidence>
<evidence type="ECO:0000256" key="3">
    <source>
        <dbReference type="ARBA" id="ARBA00022692"/>
    </source>
</evidence>
<evidence type="ECO:0000256" key="5">
    <source>
        <dbReference type="ARBA" id="ARBA00023136"/>
    </source>
</evidence>
<comment type="similarity">
    <text evidence="2">Belongs to the UPF0382 family.</text>
</comment>
<accession>A0A516H4C0</accession>
<dbReference type="PANTHER" id="PTHR43461:SF1">
    <property type="entry name" value="TRANSMEMBRANE PROTEIN 256"/>
    <property type="match status" value="1"/>
</dbReference>
<dbReference type="PANTHER" id="PTHR43461">
    <property type="entry name" value="TRANSMEMBRANE PROTEIN 256"/>
    <property type="match status" value="1"/>
</dbReference>
<keyword evidence="5 6" id="KW-0472">Membrane</keyword>
<feature type="transmembrane region" description="Helical" evidence="6">
    <location>
        <begin position="106"/>
        <end position="124"/>
    </location>
</feature>
<evidence type="ECO:0000313" key="7">
    <source>
        <dbReference type="EMBL" id="QDO98609.1"/>
    </source>
</evidence>
<dbReference type="Proteomes" id="UP000317496">
    <property type="component" value="Chromosome"/>
</dbReference>
<dbReference type="RefSeq" id="WP_144069590.1">
    <property type="nucleotide sequence ID" value="NZ_CP041636.1"/>
</dbReference>
<sequence>MDRLWIAFAALAGAVGALGDAVVRHIVTNPEQIEFGVTAARYGLIHAVALLGVALLWNRDDYYAPGFWLPAAGWCFVAGQLLFTGSLYAFAFGIAPGWLGLLTKPGLAVLVLGWLALFLHALFARRQQ</sequence>
<dbReference type="OrthoDB" id="9802121at2"/>
<dbReference type="EMBL" id="CP041636">
    <property type="protein sequence ID" value="QDO98609.1"/>
    <property type="molecule type" value="Genomic_DNA"/>
</dbReference>
<protein>
    <submittedName>
        <fullName evidence="7">DUF423 domain-containing protein</fullName>
    </submittedName>
</protein>
<dbReference type="InterPro" id="IPR006696">
    <property type="entry name" value="DUF423"/>
</dbReference>
<evidence type="ECO:0000313" key="8">
    <source>
        <dbReference type="Proteomes" id="UP000317496"/>
    </source>
</evidence>
<keyword evidence="3 6" id="KW-0812">Transmembrane</keyword>
<keyword evidence="4 6" id="KW-1133">Transmembrane helix</keyword>
<proteinExistence type="inferred from homology"/>
<dbReference type="AlphaFoldDB" id="A0A516H4C0"/>
<evidence type="ECO:0000256" key="1">
    <source>
        <dbReference type="ARBA" id="ARBA00004141"/>
    </source>
</evidence>
<keyword evidence="8" id="KW-1185">Reference proteome</keyword>
<evidence type="ECO:0000256" key="6">
    <source>
        <dbReference type="SAM" id="Phobius"/>
    </source>
</evidence>
<comment type="subcellular location">
    <subcellularLocation>
        <location evidence="1">Membrane</location>
        <topology evidence="1">Multi-pass membrane protein</topology>
    </subcellularLocation>
</comment>
<name>A0A516H4C0_9PROT</name>
<organism evidence="7 8">
    <name type="scientific">Ferrovibrio terrae</name>
    <dbReference type="NCBI Taxonomy" id="2594003"/>
    <lineage>
        <taxon>Bacteria</taxon>
        <taxon>Pseudomonadati</taxon>
        <taxon>Pseudomonadota</taxon>
        <taxon>Alphaproteobacteria</taxon>
        <taxon>Rhodospirillales</taxon>
        <taxon>Rhodospirillaceae</taxon>
        <taxon>Ferrovibrio</taxon>
    </lineage>
</organism>
<evidence type="ECO:0000256" key="4">
    <source>
        <dbReference type="ARBA" id="ARBA00022989"/>
    </source>
</evidence>
<reference evidence="7 8" key="1">
    <citation type="submission" date="2019-07" db="EMBL/GenBank/DDBJ databases">
        <title>Genome sequencing for Ferrovibrio sp. K5.</title>
        <authorList>
            <person name="Park S.-J."/>
        </authorList>
    </citation>
    <scope>NUCLEOTIDE SEQUENCE [LARGE SCALE GENOMIC DNA]</scope>
    <source>
        <strain evidence="7 8">K5</strain>
    </source>
</reference>
<dbReference type="Pfam" id="PF04241">
    <property type="entry name" value="DUF423"/>
    <property type="match status" value="1"/>
</dbReference>
<dbReference type="GO" id="GO:0016020">
    <property type="term" value="C:membrane"/>
    <property type="evidence" value="ECO:0007669"/>
    <property type="project" value="UniProtKB-SubCell"/>
</dbReference>
<feature type="transmembrane region" description="Helical" evidence="6">
    <location>
        <begin position="69"/>
        <end position="94"/>
    </location>
</feature>